<name>A0A937RPT4_9ACTN</name>
<evidence type="ECO:0000256" key="2">
    <source>
        <dbReference type="ARBA" id="ARBA00022603"/>
    </source>
</evidence>
<dbReference type="SUPFAM" id="SSF53335">
    <property type="entry name" value="S-adenosyl-L-methionine-dependent methyltransferases"/>
    <property type="match status" value="1"/>
</dbReference>
<evidence type="ECO:0000256" key="3">
    <source>
        <dbReference type="ARBA" id="ARBA00022679"/>
    </source>
</evidence>
<dbReference type="EC" id="2.1.1.72" evidence="1"/>
<keyword evidence="2" id="KW-0489">Methyltransferase</keyword>
<dbReference type="PANTHER" id="PTHR33841:SF1">
    <property type="entry name" value="DNA METHYLTRANSFERASE A"/>
    <property type="match status" value="1"/>
</dbReference>
<organism evidence="6 7">
    <name type="scientific">Frankia nepalensis</name>
    <dbReference type="NCBI Taxonomy" id="1836974"/>
    <lineage>
        <taxon>Bacteria</taxon>
        <taxon>Bacillati</taxon>
        <taxon>Actinomycetota</taxon>
        <taxon>Actinomycetes</taxon>
        <taxon>Frankiales</taxon>
        <taxon>Frankiaceae</taxon>
        <taxon>Frankia</taxon>
    </lineage>
</organism>
<protein>
    <recommendedName>
        <fullName evidence="1">site-specific DNA-methyltransferase (adenine-specific)</fullName>
        <ecNumber evidence="1">2.1.1.72</ecNumber>
    </recommendedName>
</protein>
<dbReference type="GO" id="GO:0009007">
    <property type="term" value="F:site-specific DNA-methyltransferase (adenine-specific) activity"/>
    <property type="evidence" value="ECO:0007669"/>
    <property type="project" value="UniProtKB-EC"/>
</dbReference>
<dbReference type="Proteomes" id="UP000604475">
    <property type="component" value="Unassembled WGS sequence"/>
</dbReference>
<evidence type="ECO:0000313" key="6">
    <source>
        <dbReference type="EMBL" id="MBL7630428.1"/>
    </source>
</evidence>
<gene>
    <name evidence="6" type="ORF">I7412_25360</name>
</gene>
<evidence type="ECO:0000313" key="7">
    <source>
        <dbReference type="Proteomes" id="UP000604475"/>
    </source>
</evidence>
<dbReference type="GO" id="GO:0032259">
    <property type="term" value="P:methylation"/>
    <property type="evidence" value="ECO:0007669"/>
    <property type="project" value="UniProtKB-KW"/>
</dbReference>
<dbReference type="EMBL" id="JAEACQ010000249">
    <property type="protein sequence ID" value="MBL7630428.1"/>
    <property type="molecule type" value="Genomic_DNA"/>
</dbReference>
<dbReference type="Gene3D" id="3.40.50.150">
    <property type="entry name" value="Vaccinia Virus protein VP39"/>
    <property type="match status" value="2"/>
</dbReference>
<dbReference type="PANTHER" id="PTHR33841">
    <property type="entry name" value="DNA METHYLTRANSFERASE YEEA-RELATED"/>
    <property type="match status" value="1"/>
</dbReference>
<evidence type="ECO:0000256" key="5">
    <source>
        <dbReference type="SAM" id="MobiDB-lite"/>
    </source>
</evidence>
<dbReference type="InterPro" id="IPR029063">
    <property type="entry name" value="SAM-dependent_MTases_sf"/>
</dbReference>
<sequence length="1792" mass="196980">MSFDALTNRGEYLSPYFIDEVLPGEIRKSVAARWAEREKAAAVPAVTTTLVEPPADPGYGAPAAGVEATTALTPTGGGTVAVAEPAATLRLLVLAGGGGEAAEVPEETLAVAVTPRAGLRGLRSAYYDRKSDLVALGGDSDDAERARQLHWLHEQILAGLSFPPKRHVRTVVHAGVEVAVPLAAAVDGVWAVECGWATEIDAAVDAAGAGRLLDPVDLGPRERVTHGMRLVSHLFAADEPPRFVLLLAGAVIILADRRTWGEARFLAANLDVAFGRNDTKPGGELEVIAALFGADALCPPEAGGAEPLAELIAGSQKQAVGVTAELRNGLRESVELIANEILARLAEAGVRPEQIDDLASLGTRLTQESLRYLYRILVLLYAEARPELHVLPVDHPEYVDGYSLARLGDLVARRLPPSPASRNGTHLFDSLDLLFRVVNDGYRAHGTTPPDSQTPAGTDAAVPEGGPASDEAVTEKAKADTEARRRAGRAAPKVSEGEGIRFEPLRSDLFAPDAITLIGQSLPWPDDEDEDGADGPQRTIDTRLRNAVLYRVLRRLMITKGGRKIKGGGRRRAGFISYAQLGINQLGAVYEGLMSYSGFIAGEDLYEVAKGGDPKDGSWMVPASKAHAYEDDDVFVREIDDDGHRTEQRRRYPAGSFVYRLSGRDRQTSASYYTPQSLTEVTVQLALKYRIEEAGPDFKARDMLDWTICEPALGSGAFLNEAINQVAAEYLRRRQEEKQKEGTLDNLLDPESYAVELQKVKAYIALHNSYGVDLNATAIELADVSLWLNVMHAGLQAPWFGLHLRRGNSLVGAGRRYYLPATLADRSWLNSAPVDHPFRDGELPAGAIHHFLLPAAGWGAVAAEKEAKELAPDDAKKLATWRRAITKAPTTKGTKSKPSQADQLAALARRVEYLWSLVQQRLEISEREIRRQIDVWGADDLPEVRELVSRQKIKDDLEAPGTPYWRLKKLMDAWCALWFWPVDGAGLLDGTGLDYGRAPLTVTSVVPEPAAERLRAADDDATRVVTWEELSIFGEETGLALAAPAAANGRSTLSSGKSAKRPERSRGAVPLASLDHWIRFATALIGRGDVAQDSLISQFTSLDALEDHEDGLAAWMGQEDWTRLPELFPWLETVDQIAKRQGFFHWEVEFGQVFQHGGFDLQVGNPPWFRPRWDEGVILGEYDPWFTLHEQPPVEVWNSRKKEWISAPSSRAYLLSELASNAGLVASLGSGATYDLLSGSQPNLYRAFMVQVFRHAHRQGTGGLIHPDTHFSGTQEARLRAAAYGHLRLHAHFHNRLLIFSDINWNTEFGVHIYGGIREPSFGHVNWLCDPATLAASIDHDGTGGTPGMKRFGTWDLRPHRRRLIDVNMKTLAEWNGLIGDKADDPQQARLLFPLSSDEQNAIESLSSWRHRVGDDVLWMSRGYNESGAKKAGLIRAETRSSADWREVIIRGPQFAISTPIAKQPPETKHTDKPVGLVRLSGNYIPATDYVPACQPDRFVAAQDVWNDKPFSDYFRLFWRSMIATNTERSLFAAILPPGPSHVDAVHSLAAPSNQMTVLVAGFWSALPLDYVLRIAGRAHLHVTEARAMPNGSLDHPLASALIFRTLRLNCLTTSYAPLWTELYDANCVDRDGWAVAWPQLEPLTDVGPEWGRETPLRAEYARRAALVEIDALVSVWLGISIDALVAIYRSRFPQLVDYDAQTWFDANGRKIAANFNTYGHGQTKEDFIELQEHLERPTHKLPPAGYAAPFYKADREAEMRAAHAVFSARLQAAREAGWRESEDPVSLEAVG</sequence>
<keyword evidence="3" id="KW-0808">Transferase</keyword>
<evidence type="ECO:0000256" key="1">
    <source>
        <dbReference type="ARBA" id="ARBA00011900"/>
    </source>
</evidence>
<keyword evidence="7" id="KW-1185">Reference proteome</keyword>
<dbReference type="PROSITE" id="PS00018">
    <property type="entry name" value="EF_HAND_1"/>
    <property type="match status" value="1"/>
</dbReference>
<comment type="catalytic activity">
    <reaction evidence="4">
        <text>a 2'-deoxyadenosine in DNA + S-adenosyl-L-methionine = an N(6)-methyl-2'-deoxyadenosine in DNA + S-adenosyl-L-homocysteine + H(+)</text>
        <dbReference type="Rhea" id="RHEA:15197"/>
        <dbReference type="Rhea" id="RHEA-COMP:12418"/>
        <dbReference type="Rhea" id="RHEA-COMP:12419"/>
        <dbReference type="ChEBI" id="CHEBI:15378"/>
        <dbReference type="ChEBI" id="CHEBI:57856"/>
        <dbReference type="ChEBI" id="CHEBI:59789"/>
        <dbReference type="ChEBI" id="CHEBI:90615"/>
        <dbReference type="ChEBI" id="CHEBI:90616"/>
        <dbReference type="EC" id="2.1.1.72"/>
    </reaction>
</comment>
<reference evidence="6" key="1">
    <citation type="submission" date="2020-12" db="EMBL/GenBank/DDBJ databases">
        <title>Genomic characterization of non-nitrogen-fixing Frankia strains.</title>
        <authorList>
            <person name="Carlos-Shanley C."/>
            <person name="Guerra T."/>
            <person name="Hahn D."/>
        </authorList>
    </citation>
    <scope>NUCLEOTIDE SEQUENCE</scope>
    <source>
        <strain evidence="6">CN6</strain>
    </source>
</reference>
<dbReference type="RefSeq" id="WP_203001906.1">
    <property type="nucleotide sequence ID" value="NZ_JADWYU010000247.1"/>
</dbReference>
<dbReference type="InterPro" id="IPR018247">
    <property type="entry name" value="EF_Hand_1_Ca_BS"/>
</dbReference>
<feature type="compositionally biased region" description="Basic and acidic residues" evidence="5">
    <location>
        <begin position="473"/>
        <end position="485"/>
    </location>
</feature>
<accession>A0A937RPT4</accession>
<comment type="caution">
    <text evidence="6">The sequence shown here is derived from an EMBL/GenBank/DDBJ whole genome shotgun (WGS) entry which is preliminary data.</text>
</comment>
<proteinExistence type="predicted"/>
<evidence type="ECO:0000256" key="4">
    <source>
        <dbReference type="ARBA" id="ARBA00047942"/>
    </source>
</evidence>
<dbReference type="InterPro" id="IPR050953">
    <property type="entry name" value="N4_N6_ade-DNA_methylase"/>
</dbReference>
<feature type="region of interest" description="Disordered" evidence="5">
    <location>
        <begin position="444"/>
        <end position="496"/>
    </location>
</feature>